<proteinExistence type="predicted"/>
<protein>
    <submittedName>
        <fullName evidence="2">Uncharacterized protein</fullName>
    </submittedName>
</protein>
<keyword evidence="3" id="KW-1185">Reference proteome</keyword>
<feature type="chain" id="PRO_5046303109" evidence="1">
    <location>
        <begin position="25"/>
        <end position="265"/>
    </location>
</feature>
<feature type="signal peptide" evidence="1">
    <location>
        <begin position="1"/>
        <end position="24"/>
    </location>
</feature>
<comment type="caution">
    <text evidence="2">The sequence shown here is derived from an EMBL/GenBank/DDBJ whole genome shotgun (WGS) entry which is preliminary data.</text>
</comment>
<evidence type="ECO:0000313" key="2">
    <source>
        <dbReference type="EMBL" id="GAB0137854.1"/>
    </source>
</evidence>
<name>A0ABQ0CWM0_9HYPO</name>
<reference evidence="3" key="1">
    <citation type="submission" date="2024-06" db="EMBL/GenBank/DDBJ databases">
        <title>Draft Genome Sequences of Epichloe bromicola Strains Isolated from Elymus ciliaris.</title>
        <authorList>
            <consortium name="Epichloe bromicola genome sequencing consortium"/>
            <person name="Miura A."/>
            <person name="Imano S."/>
            <person name="Ashida A."/>
            <person name="Sato I."/>
            <person name="Chiba S."/>
            <person name="Tanaka A."/>
            <person name="Camagna M."/>
            <person name="Takemoto D."/>
        </authorList>
    </citation>
    <scope>NUCLEOTIDE SEQUENCE [LARGE SCALE GENOMIC DNA]</scope>
    <source>
        <strain evidence="3">DP</strain>
    </source>
</reference>
<sequence>MPLHILDLPVDILALILTPLLVQEDPIPLCPCGYLADSTTGLAVDPLSILLIHPAIHAISAPLFYQGNAFVLDLRWKHGPHVRRCLDEQAEDEAHLDASRHLDGPEDDGTIHRRRHLLTMRPALRRIRCLEMRIVKLRAWIDTQIVPFIKDMIVSGSLAELYIKISAAAAAAAGGSNSMFTRPPLAGLLAILRDPYLRTARLWVSASAGHGAWQPFRLPCSTSAHGAGREVKGEEAELVQIDWARIVKMLDPEGRAVAVMTGGRT</sequence>
<accession>A0ABQ0CWM0</accession>
<gene>
    <name evidence="2" type="primary">g6107</name>
    <name evidence="2" type="ORF">EsDP_00006107</name>
</gene>
<keyword evidence="1" id="KW-0732">Signal</keyword>
<dbReference type="EMBL" id="BAAFGZ010000325">
    <property type="protein sequence ID" value="GAB0137854.1"/>
    <property type="molecule type" value="Genomic_DNA"/>
</dbReference>
<evidence type="ECO:0000313" key="3">
    <source>
        <dbReference type="Proteomes" id="UP001562357"/>
    </source>
</evidence>
<evidence type="ECO:0000256" key="1">
    <source>
        <dbReference type="SAM" id="SignalP"/>
    </source>
</evidence>
<dbReference type="Proteomes" id="UP001562357">
    <property type="component" value="Unassembled WGS sequence"/>
</dbReference>
<organism evidence="2 3">
    <name type="scientific">Epichloe bromicola</name>
    <dbReference type="NCBI Taxonomy" id="79588"/>
    <lineage>
        <taxon>Eukaryota</taxon>
        <taxon>Fungi</taxon>
        <taxon>Dikarya</taxon>
        <taxon>Ascomycota</taxon>
        <taxon>Pezizomycotina</taxon>
        <taxon>Sordariomycetes</taxon>
        <taxon>Hypocreomycetidae</taxon>
        <taxon>Hypocreales</taxon>
        <taxon>Clavicipitaceae</taxon>
        <taxon>Epichloe</taxon>
    </lineage>
</organism>